<feature type="repeat" description="CHCR" evidence="3">
    <location>
        <begin position="902"/>
        <end position="1056"/>
    </location>
</feature>
<dbReference type="GO" id="GO:0034058">
    <property type="term" value="P:endosomal vesicle fusion"/>
    <property type="evidence" value="ECO:0007669"/>
    <property type="project" value="TreeGrafter"/>
</dbReference>
<dbReference type="Gene3D" id="2.130.10.10">
    <property type="entry name" value="YVTN repeat-like/Quinoprotein amine dehydrogenase"/>
    <property type="match status" value="1"/>
</dbReference>
<dbReference type="PANTHER" id="PTHR12616">
    <property type="entry name" value="VACUOLAR PROTEIN SORTING VPS41"/>
    <property type="match status" value="1"/>
</dbReference>
<dbReference type="InterPro" id="IPR057780">
    <property type="entry name" value="Beta-prop_Vps41"/>
</dbReference>
<evidence type="ECO:0000256" key="4">
    <source>
        <dbReference type="SAM" id="MobiDB-lite"/>
    </source>
</evidence>
<accession>A0A9P8RSY2</accession>
<feature type="region of interest" description="Disordered" evidence="4">
    <location>
        <begin position="1"/>
        <end position="42"/>
    </location>
</feature>
<keyword evidence="1" id="KW-0813">Transport</keyword>
<name>A0A9P8RSY2_9PEZI</name>
<dbReference type="Proteomes" id="UP000750711">
    <property type="component" value="Unassembled WGS sequence"/>
</dbReference>
<evidence type="ECO:0000256" key="1">
    <source>
        <dbReference type="ARBA" id="ARBA00022448"/>
    </source>
</evidence>
<dbReference type="GO" id="GO:0006623">
    <property type="term" value="P:protein targeting to vacuole"/>
    <property type="evidence" value="ECO:0007669"/>
    <property type="project" value="InterPro"/>
</dbReference>
<dbReference type="AlphaFoldDB" id="A0A9P8RSY2"/>
<dbReference type="InterPro" id="IPR036322">
    <property type="entry name" value="WD40_repeat_dom_sf"/>
</dbReference>
<comment type="caution">
    <text evidence="6">The sequence shown here is derived from an EMBL/GenBank/DDBJ whole genome shotgun (WGS) entry which is preliminary data.</text>
</comment>
<feature type="compositionally biased region" description="Acidic residues" evidence="4">
    <location>
        <begin position="21"/>
        <end position="40"/>
    </location>
</feature>
<dbReference type="EMBL" id="JAGHQM010000085">
    <property type="protein sequence ID" value="KAH0565528.1"/>
    <property type="molecule type" value="Genomic_DNA"/>
</dbReference>
<evidence type="ECO:0000313" key="7">
    <source>
        <dbReference type="Proteomes" id="UP000750711"/>
    </source>
</evidence>
<dbReference type="FunFam" id="1.25.40.10:FF:000510">
    <property type="entry name" value="Vacuolar assembly protein, putative"/>
    <property type="match status" value="1"/>
</dbReference>
<reference evidence="6" key="1">
    <citation type="submission" date="2021-03" db="EMBL/GenBank/DDBJ databases">
        <title>Comparative genomics and phylogenomic investigation of the class Geoglossomycetes provide insights into ecological specialization and systematics.</title>
        <authorList>
            <person name="Melie T."/>
            <person name="Pirro S."/>
            <person name="Miller A.N."/>
            <person name="Quandt A."/>
        </authorList>
    </citation>
    <scope>NUCLEOTIDE SEQUENCE</scope>
    <source>
        <strain evidence="6">CAQ_001_2017</strain>
    </source>
</reference>
<dbReference type="GO" id="GO:0016236">
    <property type="term" value="P:macroautophagy"/>
    <property type="evidence" value="ECO:0007669"/>
    <property type="project" value="TreeGrafter"/>
</dbReference>
<sequence length="1255" mass="137018">MAPEPEERDPSDGSEAGESINDGDESHGDEDDDEEEDDDEPRLKYVRLTGHLGGVYRNGDATSTFTVAGDRMIIGTHNGNIHVFSLPSFQLLRVYHAHSASVTAISVSPKPPPLSSKPDAVVRAVQQAQNPPGRLPPTTSPSSKGARQHPVPSTPNNSIHIATSSIDGNVCVASLVDPKDVLLRNFARPVQAVALSPEFRSDRTYLSGGLAGNLILTVGGRSGTSATSTTVSGTAASASSWLGAIGIGSNTGKDTILHSGEGAISTIRWSLSGKYIVWINEQGIKIMRSHMHLDNVDSELAWKRISHVDRPDGPGWEEMSGLWKGRAEWVDEADLEIDEGEKVIDGKEVQTKPTSSAGSSERAAKPSRKGVEKLLVGWGGMVWVIDIHPSDSDSGGKAGGRSAGRAEIVNLLRTDCTISGLSLYTPSLLLILAYLTTDDHGEQRESHPQLTLPEASSTISAAESTPKRGKHRQNALTPELRLIDLATSEELSADSLSMSRFESLSANDYHLAVLPAARSTTSPVHGGALEGIGSGLWAAGLNATGIFSSNASFRSGESKTEEGNGKAPATPSISSLERERIAAGRSVEAHHLALKSSGMKIFIHSPYDCVLSAKRDLSDHLSWLLSRERYKESWELIYEHPEIVTSSEKETVSLPGTPVRRNASKEEISADDASTTTDRPEKAIHSAAEKEKRRIGELWIQQTIASGDWETAGKICGKVLGTSSRWEHWVWIFAQANKFEEITPFIPTTQLRPPLPSLIYEVVLGHYISHDRLKLKELLDGWPPELFDIRSVTRALESKLESGDVGEDATQGGERGRDWHILTEGLAKLNLAGGRPREALKYFIRLKDADATMNLIRDYHLLDAISDDIPGFILLRVTKDQMNIAPIIELEAASAEPIKLLVDEAHHGIVRPLVVVAQLQECGYLLFLFFYLKALWKGEGMEDHYAMEGKTLVEDFGDLAVELFAEYDRDLLMDFLKTSQSYTFEKASAACEQRGYIPELVYLLSKTGQTKRALFLIIDKLENVSEAIAFAKSQDDPDLWNDLLDYSMDKPRFIRGLLEEVGTAIDPITLVRRIPEGLEIEGLREGLSRMIKEYEIQFSISDGVARVLRSEVAMGMDTLRSGQRKGIKFNVADDKAADTISQPSAKGEMANGDATASTTLPESTPPPGHCADCMKPFFEDENETLVGFVCGHIFHLSCLLTWGEDNSGNTQPEPSPEADSGAYSRSVRTKVLNARIIKDKIPNGCPVCMHRKAEL</sequence>
<feature type="region of interest" description="Disordered" evidence="4">
    <location>
        <begin position="347"/>
        <end position="368"/>
    </location>
</feature>
<dbReference type="InterPro" id="IPR013083">
    <property type="entry name" value="Znf_RING/FYVE/PHD"/>
</dbReference>
<dbReference type="GO" id="GO:0030897">
    <property type="term" value="C:HOPS complex"/>
    <property type="evidence" value="ECO:0007669"/>
    <property type="project" value="TreeGrafter"/>
</dbReference>
<feature type="domain" description="RING-type" evidence="5">
    <location>
        <begin position="1170"/>
        <end position="1248"/>
    </location>
</feature>
<dbReference type="Gene3D" id="3.30.40.10">
    <property type="entry name" value="Zinc/RING finger domain, C3HC4 (zinc finger)"/>
    <property type="match status" value="1"/>
</dbReference>
<feature type="compositionally biased region" description="Low complexity" evidence="4">
    <location>
        <begin position="454"/>
        <end position="464"/>
    </location>
</feature>
<dbReference type="GO" id="GO:0009267">
    <property type="term" value="P:cellular response to starvation"/>
    <property type="evidence" value="ECO:0007669"/>
    <property type="project" value="TreeGrafter"/>
</dbReference>
<keyword evidence="7" id="KW-1185">Reference proteome</keyword>
<dbReference type="SMART" id="SM00299">
    <property type="entry name" value="CLH"/>
    <property type="match status" value="1"/>
</dbReference>
<dbReference type="InterPro" id="IPR015943">
    <property type="entry name" value="WD40/YVTN_repeat-like_dom_sf"/>
</dbReference>
<feature type="region of interest" description="Disordered" evidence="4">
    <location>
        <begin position="1141"/>
        <end position="1166"/>
    </location>
</feature>
<dbReference type="SMART" id="SM00184">
    <property type="entry name" value="RING"/>
    <property type="match status" value="1"/>
</dbReference>
<dbReference type="Pfam" id="PF23411">
    <property type="entry name" value="Beta-prop_Vps41"/>
    <property type="match status" value="2"/>
</dbReference>
<feature type="region of interest" description="Disordered" evidence="4">
    <location>
        <begin position="126"/>
        <end position="160"/>
    </location>
</feature>
<dbReference type="CDD" id="cd16448">
    <property type="entry name" value="RING-H2"/>
    <property type="match status" value="1"/>
</dbReference>
<dbReference type="InterPro" id="IPR045111">
    <property type="entry name" value="Vps41/Vps8"/>
</dbReference>
<feature type="region of interest" description="Disordered" evidence="4">
    <location>
        <begin position="647"/>
        <end position="683"/>
    </location>
</feature>
<evidence type="ECO:0000259" key="5">
    <source>
        <dbReference type="SMART" id="SM00184"/>
    </source>
</evidence>
<evidence type="ECO:0000256" key="2">
    <source>
        <dbReference type="ARBA" id="ARBA00022927"/>
    </source>
</evidence>
<proteinExistence type="predicted"/>
<dbReference type="InterPro" id="IPR000547">
    <property type="entry name" value="Clathrin_H-chain/VPS_repeat"/>
</dbReference>
<evidence type="ECO:0000313" key="6">
    <source>
        <dbReference type="EMBL" id="KAH0565528.1"/>
    </source>
</evidence>
<dbReference type="Gene3D" id="1.25.40.10">
    <property type="entry name" value="Tetratricopeptide repeat domain"/>
    <property type="match status" value="1"/>
</dbReference>
<dbReference type="GO" id="GO:0005770">
    <property type="term" value="C:late endosome"/>
    <property type="evidence" value="ECO:0007669"/>
    <property type="project" value="TreeGrafter"/>
</dbReference>
<gene>
    <name evidence="6" type="ORF">GP486_001082</name>
</gene>
<feature type="region of interest" description="Disordered" evidence="4">
    <location>
        <begin position="553"/>
        <end position="574"/>
    </location>
</feature>
<dbReference type="PROSITE" id="PS50236">
    <property type="entry name" value="CHCR"/>
    <property type="match status" value="1"/>
</dbReference>
<evidence type="ECO:0000256" key="3">
    <source>
        <dbReference type="PROSITE-ProRule" id="PRU01006"/>
    </source>
</evidence>
<feature type="region of interest" description="Disordered" evidence="4">
    <location>
        <begin position="442"/>
        <end position="474"/>
    </location>
</feature>
<dbReference type="InterPro" id="IPR001841">
    <property type="entry name" value="Znf_RING"/>
</dbReference>
<keyword evidence="2" id="KW-0653">Protein transport</keyword>
<organism evidence="6 7">
    <name type="scientific">Trichoglossum hirsutum</name>
    <dbReference type="NCBI Taxonomy" id="265104"/>
    <lineage>
        <taxon>Eukaryota</taxon>
        <taxon>Fungi</taxon>
        <taxon>Dikarya</taxon>
        <taxon>Ascomycota</taxon>
        <taxon>Pezizomycotina</taxon>
        <taxon>Geoglossomycetes</taxon>
        <taxon>Geoglossales</taxon>
        <taxon>Geoglossaceae</taxon>
        <taxon>Trichoglossum</taxon>
    </lineage>
</organism>
<protein>
    <recommendedName>
        <fullName evidence="5">RING-type domain-containing protein</fullName>
    </recommendedName>
</protein>
<dbReference type="InterPro" id="IPR011990">
    <property type="entry name" value="TPR-like_helical_dom_sf"/>
</dbReference>
<dbReference type="PANTHER" id="PTHR12616:SF1">
    <property type="entry name" value="VACUOLAR PROTEIN SORTING-ASSOCIATED PROTEIN 41 HOMOLOG"/>
    <property type="match status" value="1"/>
</dbReference>
<dbReference type="SUPFAM" id="SSF57850">
    <property type="entry name" value="RING/U-box"/>
    <property type="match status" value="1"/>
</dbReference>
<dbReference type="SUPFAM" id="SSF50978">
    <property type="entry name" value="WD40 repeat-like"/>
    <property type="match status" value="1"/>
</dbReference>
<dbReference type="Pfam" id="PF23556">
    <property type="entry name" value="TPR_Vps41"/>
    <property type="match status" value="1"/>
</dbReference>